<evidence type="ECO:0000313" key="2">
    <source>
        <dbReference type="EMBL" id="EEE65545.1"/>
    </source>
</evidence>
<evidence type="ECO:0000256" key="1">
    <source>
        <dbReference type="SAM" id="MobiDB-lite"/>
    </source>
</evidence>
<dbReference type="AlphaFoldDB" id="B9FST4"/>
<organism evidence="2">
    <name type="scientific">Oryza sativa subsp. japonica</name>
    <name type="common">Rice</name>
    <dbReference type="NCBI Taxonomy" id="39947"/>
    <lineage>
        <taxon>Eukaryota</taxon>
        <taxon>Viridiplantae</taxon>
        <taxon>Streptophyta</taxon>
        <taxon>Embryophyta</taxon>
        <taxon>Tracheophyta</taxon>
        <taxon>Spermatophyta</taxon>
        <taxon>Magnoliopsida</taxon>
        <taxon>Liliopsida</taxon>
        <taxon>Poales</taxon>
        <taxon>Poaceae</taxon>
        <taxon>BOP clade</taxon>
        <taxon>Oryzoideae</taxon>
        <taxon>Oryzeae</taxon>
        <taxon>Oryzinae</taxon>
        <taxon>Oryza</taxon>
        <taxon>Oryza sativa</taxon>
    </lineage>
</organism>
<feature type="compositionally biased region" description="Polar residues" evidence="1">
    <location>
        <begin position="129"/>
        <end position="140"/>
    </location>
</feature>
<dbReference type="Proteomes" id="UP000007752">
    <property type="component" value="Chromosome 6"/>
</dbReference>
<proteinExistence type="predicted"/>
<gene>
    <name evidence="2" type="ORF">OsJ_21015</name>
</gene>
<dbReference type="EMBL" id="CM000143">
    <property type="protein sequence ID" value="EEE65545.1"/>
    <property type="molecule type" value="Genomic_DNA"/>
</dbReference>
<protein>
    <submittedName>
        <fullName evidence="2">Uncharacterized protein</fullName>
    </submittedName>
</protein>
<feature type="region of interest" description="Disordered" evidence="1">
    <location>
        <begin position="121"/>
        <end position="140"/>
    </location>
</feature>
<name>B9FST4_ORYSJ</name>
<feature type="region of interest" description="Disordered" evidence="1">
    <location>
        <begin position="32"/>
        <end position="59"/>
    </location>
</feature>
<feature type="compositionally biased region" description="Low complexity" evidence="1">
    <location>
        <begin position="37"/>
        <end position="58"/>
    </location>
</feature>
<accession>B9FST4</accession>
<sequence length="140" mass="14931">MTTSSNKTHYKPIRGTVFELSFRPSDTCVEMNQRDTSYPASPPISSSSSSSSTAAAASRYWEEEKLETELAKVHGLIAVEMATGWSMCPIGDARRHISAELAAVVPESLTEEAAAVDAAVEQRTAARSPPTSTPSCVASH</sequence>
<reference evidence="2" key="2">
    <citation type="submission" date="2008-12" db="EMBL/GenBank/DDBJ databases">
        <title>Improved gene annotation of the rice (Oryza sativa) genomes.</title>
        <authorList>
            <person name="Wang J."/>
            <person name="Li R."/>
            <person name="Fan W."/>
            <person name="Huang Q."/>
            <person name="Zhang J."/>
            <person name="Zhou Y."/>
            <person name="Hu Y."/>
            <person name="Zi S."/>
            <person name="Li J."/>
            <person name="Ni P."/>
            <person name="Zheng H."/>
            <person name="Zhang Y."/>
            <person name="Zhao M."/>
            <person name="Hao Q."/>
            <person name="McDermott J."/>
            <person name="Samudrala R."/>
            <person name="Kristiansen K."/>
            <person name="Wong G.K.-S."/>
        </authorList>
    </citation>
    <scope>NUCLEOTIDE SEQUENCE</scope>
</reference>
<reference evidence="2" key="1">
    <citation type="journal article" date="2005" name="PLoS Biol.">
        <title>The genomes of Oryza sativa: a history of duplications.</title>
        <authorList>
            <person name="Yu J."/>
            <person name="Wang J."/>
            <person name="Lin W."/>
            <person name="Li S."/>
            <person name="Li H."/>
            <person name="Zhou J."/>
            <person name="Ni P."/>
            <person name="Dong W."/>
            <person name="Hu S."/>
            <person name="Zeng C."/>
            <person name="Zhang J."/>
            <person name="Zhang Y."/>
            <person name="Li R."/>
            <person name="Xu Z."/>
            <person name="Li S."/>
            <person name="Li X."/>
            <person name="Zheng H."/>
            <person name="Cong L."/>
            <person name="Lin L."/>
            <person name="Yin J."/>
            <person name="Geng J."/>
            <person name="Li G."/>
            <person name="Shi J."/>
            <person name="Liu J."/>
            <person name="Lv H."/>
            <person name="Li J."/>
            <person name="Wang J."/>
            <person name="Deng Y."/>
            <person name="Ran L."/>
            <person name="Shi X."/>
            <person name="Wang X."/>
            <person name="Wu Q."/>
            <person name="Li C."/>
            <person name="Ren X."/>
            <person name="Wang J."/>
            <person name="Wang X."/>
            <person name="Li D."/>
            <person name="Liu D."/>
            <person name="Zhang X."/>
            <person name="Ji Z."/>
            <person name="Zhao W."/>
            <person name="Sun Y."/>
            <person name="Zhang Z."/>
            <person name="Bao J."/>
            <person name="Han Y."/>
            <person name="Dong L."/>
            <person name="Ji J."/>
            <person name="Chen P."/>
            <person name="Wu S."/>
            <person name="Liu J."/>
            <person name="Xiao Y."/>
            <person name="Bu D."/>
            <person name="Tan J."/>
            <person name="Yang L."/>
            <person name="Ye C."/>
            <person name="Zhang J."/>
            <person name="Xu J."/>
            <person name="Zhou Y."/>
            <person name="Yu Y."/>
            <person name="Zhang B."/>
            <person name="Zhuang S."/>
            <person name="Wei H."/>
            <person name="Liu B."/>
            <person name="Lei M."/>
            <person name="Yu H."/>
            <person name="Li Y."/>
            <person name="Xu H."/>
            <person name="Wei S."/>
            <person name="He X."/>
            <person name="Fang L."/>
            <person name="Zhang Z."/>
            <person name="Zhang Y."/>
            <person name="Huang X."/>
            <person name="Su Z."/>
            <person name="Tong W."/>
            <person name="Li J."/>
            <person name="Tong Z."/>
            <person name="Li S."/>
            <person name="Ye J."/>
            <person name="Wang L."/>
            <person name="Fang L."/>
            <person name="Lei T."/>
            <person name="Chen C."/>
            <person name="Chen H."/>
            <person name="Xu Z."/>
            <person name="Li H."/>
            <person name="Huang H."/>
            <person name="Zhang F."/>
            <person name="Xu H."/>
            <person name="Li N."/>
            <person name="Zhao C."/>
            <person name="Li S."/>
            <person name="Dong L."/>
            <person name="Huang Y."/>
            <person name="Li L."/>
            <person name="Xi Y."/>
            <person name="Qi Q."/>
            <person name="Li W."/>
            <person name="Zhang B."/>
            <person name="Hu W."/>
            <person name="Zhang Y."/>
            <person name="Tian X."/>
            <person name="Jiao Y."/>
            <person name="Liang X."/>
            <person name="Jin J."/>
            <person name="Gao L."/>
            <person name="Zheng W."/>
            <person name="Hao B."/>
            <person name="Liu S."/>
            <person name="Wang W."/>
            <person name="Yuan L."/>
            <person name="Cao M."/>
            <person name="McDermott J."/>
            <person name="Samudrala R."/>
            <person name="Wang J."/>
            <person name="Wong G.K."/>
            <person name="Yang H."/>
        </authorList>
    </citation>
    <scope>NUCLEOTIDE SEQUENCE [LARGE SCALE GENOMIC DNA]</scope>
</reference>